<accession>A0ACC2DQU9</accession>
<name>A0ACC2DQU9_DIPCM</name>
<keyword evidence="2" id="KW-1185">Reference proteome</keyword>
<dbReference type="Proteomes" id="UP001162992">
    <property type="component" value="Chromosome 5"/>
</dbReference>
<sequence length="220" mass="24396">MAMAVDRLARHKQEASFCSDRPLALAHLLRCLLILVSLQITSALAEAPARSEDGFVVEGKIRIEGLQVKAANVKIILNGGQRITFIRPDGYFSFQGIPAGTHLIEVCAMGYFFSPVRVDVSARLHGQVRASLIETGRVLSDALILEPLKEEQYFEKREPFSVLGLLKSPMGLMVGFMLLAVFVLPKLMDSIADPEEMKRVQEEMRNRPAPSFSNLLQGRS</sequence>
<comment type="caution">
    <text evidence="1">The sequence shown here is derived from an EMBL/GenBank/DDBJ whole genome shotgun (WGS) entry which is preliminary data.</text>
</comment>
<proteinExistence type="predicted"/>
<reference evidence="2" key="1">
    <citation type="journal article" date="2024" name="Proc. Natl. Acad. Sci. U.S.A.">
        <title>Extraordinary preservation of gene collinearity over three hundred million years revealed in homosporous lycophytes.</title>
        <authorList>
            <person name="Li C."/>
            <person name="Wickell D."/>
            <person name="Kuo L.Y."/>
            <person name="Chen X."/>
            <person name="Nie B."/>
            <person name="Liao X."/>
            <person name="Peng D."/>
            <person name="Ji J."/>
            <person name="Jenkins J."/>
            <person name="Williams M."/>
            <person name="Shu S."/>
            <person name="Plott C."/>
            <person name="Barry K."/>
            <person name="Rajasekar S."/>
            <person name="Grimwood J."/>
            <person name="Han X."/>
            <person name="Sun S."/>
            <person name="Hou Z."/>
            <person name="He W."/>
            <person name="Dai G."/>
            <person name="Sun C."/>
            <person name="Schmutz J."/>
            <person name="Leebens-Mack J.H."/>
            <person name="Li F.W."/>
            <person name="Wang L."/>
        </authorList>
    </citation>
    <scope>NUCLEOTIDE SEQUENCE [LARGE SCALE GENOMIC DNA]</scope>
    <source>
        <strain evidence="2">cv. PW_Plant_1</strain>
    </source>
</reference>
<dbReference type="EMBL" id="CM055096">
    <property type="protein sequence ID" value="KAJ7556337.1"/>
    <property type="molecule type" value="Genomic_DNA"/>
</dbReference>
<gene>
    <name evidence="1" type="ORF">O6H91_05G078900</name>
</gene>
<evidence type="ECO:0000313" key="1">
    <source>
        <dbReference type="EMBL" id="KAJ7556337.1"/>
    </source>
</evidence>
<evidence type="ECO:0000313" key="2">
    <source>
        <dbReference type="Proteomes" id="UP001162992"/>
    </source>
</evidence>
<protein>
    <submittedName>
        <fullName evidence="1">Uncharacterized protein</fullName>
    </submittedName>
</protein>
<organism evidence="1 2">
    <name type="scientific">Diphasiastrum complanatum</name>
    <name type="common">Issler's clubmoss</name>
    <name type="synonym">Lycopodium complanatum</name>
    <dbReference type="NCBI Taxonomy" id="34168"/>
    <lineage>
        <taxon>Eukaryota</taxon>
        <taxon>Viridiplantae</taxon>
        <taxon>Streptophyta</taxon>
        <taxon>Embryophyta</taxon>
        <taxon>Tracheophyta</taxon>
        <taxon>Lycopodiopsida</taxon>
        <taxon>Lycopodiales</taxon>
        <taxon>Lycopodiaceae</taxon>
        <taxon>Lycopodioideae</taxon>
        <taxon>Diphasiastrum</taxon>
    </lineage>
</organism>